<dbReference type="EMBL" id="SZYD01000006">
    <property type="protein sequence ID" value="KAD5960302.1"/>
    <property type="molecule type" value="Genomic_DNA"/>
</dbReference>
<organism evidence="6 7">
    <name type="scientific">Mikania micrantha</name>
    <name type="common">bitter vine</name>
    <dbReference type="NCBI Taxonomy" id="192012"/>
    <lineage>
        <taxon>Eukaryota</taxon>
        <taxon>Viridiplantae</taxon>
        <taxon>Streptophyta</taxon>
        <taxon>Embryophyta</taxon>
        <taxon>Tracheophyta</taxon>
        <taxon>Spermatophyta</taxon>
        <taxon>Magnoliopsida</taxon>
        <taxon>eudicotyledons</taxon>
        <taxon>Gunneridae</taxon>
        <taxon>Pentapetalae</taxon>
        <taxon>asterids</taxon>
        <taxon>campanulids</taxon>
        <taxon>Asterales</taxon>
        <taxon>Asteraceae</taxon>
        <taxon>Asteroideae</taxon>
        <taxon>Heliantheae alliance</taxon>
        <taxon>Eupatorieae</taxon>
        <taxon>Mikania</taxon>
    </lineage>
</organism>
<comment type="caution">
    <text evidence="6">The sequence shown here is derived from an EMBL/GenBank/DDBJ whole genome shotgun (WGS) entry which is preliminary data.</text>
</comment>
<dbReference type="OrthoDB" id="442731at2759"/>
<dbReference type="GO" id="GO:0000272">
    <property type="term" value="P:polysaccharide catabolic process"/>
    <property type="evidence" value="ECO:0007669"/>
    <property type="project" value="InterPro"/>
</dbReference>
<sequence>MGFNCVRLTWATHMFTRYNRKTVVQSLRDLNLTNAITGIRKNNPQVLDLTVVDALSMVVNVITSVGIMVVLDNHVSEPMWCCSNNDGNGFFGDKYFDPREWLDGLSIVGRRYRDTQMVVAMSLRNELRGPRQNASEWYRWVREGAIEIHRVNPELLVVVSGLNYDLDFTMLKSKPLGLEDMLPNKLVYEAHRYSWSGGRGKWLGPSLNKICNSVTSDINEKVGFLTTWSHKAPLFISEFGVNLMGSNRADNNFLPCYMAYLVGLDLDWALWALQGSYYVRHGVQNMEEPYGLLDANWTQLRNPGFNRKLYLLHQTLQDPEETSRSNHTFMYHPLSGLCVVSNHKNQIFANECHHLTGWSHGGDLSPIQLQGLSLCIQAVGDGLPVRLTTDCHAKQSAWISLPNSMFQISSKDDNGLDLCLELDRHNILSKRCICTGDDCLENSQTQWFQFEAYGDSLAMARLHQRLPEFGWKILSVVVADACGPVTTGRGSGVAKDC</sequence>
<protein>
    <recommendedName>
        <fullName evidence="5">Glycoside hydrolase family 5 domain-containing protein</fullName>
    </recommendedName>
</protein>
<keyword evidence="2 4" id="KW-0378">Hydrolase</keyword>
<dbReference type="InterPro" id="IPR001547">
    <property type="entry name" value="Glyco_hydro_5"/>
</dbReference>
<reference evidence="6 7" key="1">
    <citation type="submission" date="2019-05" db="EMBL/GenBank/DDBJ databases">
        <title>Mikania micrantha, genome provides insights into the molecular mechanism of rapid growth.</title>
        <authorList>
            <person name="Liu B."/>
        </authorList>
    </citation>
    <scope>NUCLEOTIDE SEQUENCE [LARGE SCALE GENOMIC DNA]</scope>
    <source>
        <strain evidence="6">NLD-2019</strain>
        <tissue evidence="6">Leaf</tissue>
    </source>
</reference>
<comment type="similarity">
    <text evidence="1 4">Belongs to the glycosyl hydrolase 5 (cellulase A) family.</text>
</comment>
<evidence type="ECO:0000256" key="3">
    <source>
        <dbReference type="ARBA" id="ARBA00023295"/>
    </source>
</evidence>
<name>A0A5N6P6N2_9ASTR</name>
<dbReference type="AlphaFoldDB" id="A0A5N6P6N2"/>
<dbReference type="PANTHER" id="PTHR31263">
    <property type="entry name" value="CELLULASE FAMILY PROTEIN (AFU_ORTHOLOGUE AFUA_5G14560)"/>
    <property type="match status" value="1"/>
</dbReference>
<dbReference type="Proteomes" id="UP000326396">
    <property type="component" value="Linkage Group LG14"/>
</dbReference>
<dbReference type="SUPFAM" id="SSF50370">
    <property type="entry name" value="Ricin B-like lectins"/>
    <property type="match status" value="1"/>
</dbReference>
<evidence type="ECO:0000313" key="7">
    <source>
        <dbReference type="Proteomes" id="UP000326396"/>
    </source>
</evidence>
<proteinExistence type="inferred from homology"/>
<accession>A0A5N6P6N2</accession>
<evidence type="ECO:0000259" key="5">
    <source>
        <dbReference type="Pfam" id="PF00150"/>
    </source>
</evidence>
<dbReference type="PANTHER" id="PTHR31263:SF0">
    <property type="entry name" value="CELLULASE FAMILY PROTEIN (AFU_ORTHOLOGUE AFUA_5G14560)"/>
    <property type="match status" value="1"/>
</dbReference>
<evidence type="ECO:0000256" key="4">
    <source>
        <dbReference type="RuleBase" id="RU361153"/>
    </source>
</evidence>
<dbReference type="InterPro" id="IPR035992">
    <property type="entry name" value="Ricin_B-like_lectins"/>
</dbReference>
<dbReference type="SUPFAM" id="SSF51445">
    <property type="entry name" value="(Trans)glycosidases"/>
    <property type="match status" value="1"/>
</dbReference>
<dbReference type="Pfam" id="PF00150">
    <property type="entry name" value="Cellulase"/>
    <property type="match status" value="1"/>
</dbReference>
<dbReference type="GO" id="GO:0004553">
    <property type="term" value="F:hydrolase activity, hydrolyzing O-glycosyl compounds"/>
    <property type="evidence" value="ECO:0007669"/>
    <property type="project" value="InterPro"/>
</dbReference>
<dbReference type="Gene3D" id="3.20.20.80">
    <property type="entry name" value="Glycosidases"/>
    <property type="match status" value="1"/>
</dbReference>
<evidence type="ECO:0000256" key="1">
    <source>
        <dbReference type="ARBA" id="ARBA00005641"/>
    </source>
</evidence>
<evidence type="ECO:0000313" key="6">
    <source>
        <dbReference type="EMBL" id="KAD5960302.1"/>
    </source>
</evidence>
<evidence type="ECO:0000256" key="2">
    <source>
        <dbReference type="ARBA" id="ARBA00022801"/>
    </source>
</evidence>
<keyword evidence="7" id="KW-1185">Reference proteome</keyword>
<keyword evidence="3 4" id="KW-0326">Glycosidase</keyword>
<gene>
    <name evidence="6" type="ORF">E3N88_11774</name>
</gene>
<feature type="domain" description="Glycoside hydrolase family 5" evidence="5">
    <location>
        <begin position="3"/>
        <end position="274"/>
    </location>
</feature>
<dbReference type="InterPro" id="IPR017853">
    <property type="entry name" value="GH"/>
</dbReference>